<feature type="transmembrane region" description="Helical" evidence="1">
    <location>
        <begin position="340"/>
        <end position="358"/>
    </location>
</feature>
<reference evidence="2 3" key="1">
    <citation type="submission" date="2017-11" db="EMBL/GenBank/DDBJ databases">
        <title>Revised Sequence and Annotation of the Rhodobaca barguzinensis strain alga05 Genome.</title>
        <authorList>
            <person name="Kopejtka K."/>
            <person name="Tomasch J.M."/>
            <person name="Bunk B."/>
            <person name="Koblizek M."/>
        </authorList>
    </citation>
    <scope>NUCLEOTIDE SEQUENCE [LARGE SCALE GENOMIC DNA]</scope>
    <source>
        <strain evidence="3">alga05</strain>
    </source>
</reference>
<keyword evidence="2" id="KW-0067">ATP-binding</keyword>
<name>A0A2K8KA72_9RHOB</name>
<keyword evidence="1" id="KW-0812">Transmembrane</keyword>
<dbReference type="PANTHER" id="PTHR37826">
    <property type="entry name" value="FLOTILLIN BAND_7_5 DOMAIN PROTEIN"/>
    <property type="match status" value="1"/>
</dbReference>
<keyword evidence="2" id="KW-0378">Hydrolase</keyword>
<dbReference type="Proteomes" id="UP000228948">
    <property type="component" value="Chromosome"/>
</dbReference>
<dbReference type="GO" id="GO:0004386">
    <property type="term" value="F:helicase activity"/>
    <property type="evidence" value="ECO:0007669"/>
    <property type="project" value="UniProtKB-KW"/>
</dbReference>
<accession>A0A2K8KA72</accession>
<dbReference type="KEGG" id="rbg:BG454_11500"/>
<proteinExistence type="predicted"/>
<sequence>MAPTQQEHRFPCAQCGASLRFTPGEARLSCAYCGHEQPIPQMDDATRVTQLQSLDYHEALANALPPEDIEETKVVQCNTCGAQVEFEENVHSAECPFCASPVVTDTGTHRHIKPHAVLAFKLNERDAHEKMSSWLKGLWFAPSTLAKYARSTGKLNGLYVPYWAFDAATQSSYSGQRGTYYYVSTGSGKNRRRERRTRWSPASGRVSRRFLDVLVMAAQSLPRANIRRLEPWTLADLQPYSADYLSGFRAEGYTVPLPDGFEIAKERMDEQIRADIRRDIGGDEQRITSVNTSYDDERFKHLLLPIWMAAYRYRGKSYRFIVNGQTGRVQGERPWSWPKIAGAVLAGLAFLVLAFYIAEMGGF</sequence>
<dbReference type="OrthoDB" id="3182597at2"/>
<dbReference type="AlphaFoldDB" id="A0A2K8KA72"/>
<keyword evidence="2" id="KW-0347">Helicase</keyword>
<gene>
    <name evidence="2" type="ORF">BG454_11500</name>
</gene>
<keyword evidence="1" id="KW-1133">Transmembrane helix</keyword>
<evidence type="ECO:0000313" key="2">
    <source>
        <dbReference type="EMBL" id="ATX66361.1"/>
    </source>
</evidence>
<organism evidence="2 3">
    <name type="scientific">Roseinatronobacter bogoriensis subsp. barguzinensis</name>
    <dbReference type="NCBI Taxonomy" id="441209"/>
    <lineage>
        <taxon>Bacteria</taxon>
        <taxon>Pseudomonadati</taxon>
        <taxon>Pseudomonadota</taxon>
        <taxon>Alphaproteobacteria</taxon>
        <taxon>Rhodobacterales</taxon>
        <taxon>Paracoccaceae</taxon>
        <taxon>Roseinatronobacter</taxon>
    </lineage>
</organism>
<dbReference type="EMBL" id="CP024899">
    <property type="protein sequence ID" value="ATX66361.1"/>
    <property type="molecule type" value="Genomic_DNA"/>
</dbReference>
<evidence type="ECO:0000256" key="1">
    <source>
        <dbReference type="SAM" id="Phobius"/>
    </source>
</evidence>
<evidence type="ECO:0000313" key="3">
    <source>
        <dbReference type="Proteomes" id="UP000228948"/>
    </source>
</evidence>
<dbReference type="Gene3D" id="2.20.28.30">
    <property type="entry name" value="RNA polymerase ii, chain L"/>
    <property type="match status" value="1"/>
</dbReference>
<dbReference type="STRING" id="441209.GCA_001870665_02080"/>
<dbReference type="RefSeq" id="WP_071480868.1">
    <property type="nucleotide sequence ID" value="NZ_CP024899.1"/>
</dbReference>
<keyword evidence="1" id="KW-0472">Membrane</keyword>
<keyword evidence="3" id="KW-1185">Reference proteome</keyword>
<protein>
    <submittedName>
        <fullName evidence="2">Primosomal protein N' (Replication factor Y)-superfamily II helicase</fullName>
    </submittedName>
</protein>
<dbReference type="PANTHER" id="PTHR37826:SF3">
    <property type="entry name" value="J DOMAIN-CONTAINING PROTEIN"/>
    <property type="match status" value="1"/>
</dbReference>
<keyword evidence="2" id="KW-0547">Nucleotide-binding</keyword>